<accession>A0ABR4K3C8</accession>
<evidence type="ECO:0000313" key="1">
    <source>
        <dbReference type="EMBL" id="KAL2846825.1"/>
    </source>
</evidence>
<reference evidence="1 2" key="1">
    <citation type="submission" date="2024-07" db="EMBL/GenBank/DDBJ databases">
        <title>Section-level genome sequencing and comparative genomics of Aspergillus sections Usti and Cavernicolus.</title>
        <authorList>
            <consortium name="Lawrence Berkeley National Laboratory"/>
            <person name="Nybo J.L."/>
            <person name="Vesth T.C."/>
            <person name="Theobald S."/>
            <person name="Frisvad J.C."/>
            <person name="Larsen T.O."/>
            <person name="Kjaerboelling I."/>
            <person name="Rothschild-Mancinelli K."/>
            <person name="Lyhne E.K."/>
            <person name="Kogle M.E."/>
            <person name="Barry K."/>
            <person name="Clum A."/>
            <person name="Na H."/>
            <person name="Ledsgaard L."/>
            <person name="Lin J."/>
            <person name="Lipzen A."/>
            <person name="Kuo A."/>
            <person name="Riley R."/>
            <person name="Mondo S."/>
            <person name="LaButti K."/>
            <person name="Haridas S."/>
            <person name="Pangalinan J."/>
            <person name="Salamov A.A."/>
            <person name="Simmons B.A."/>
            <person name="Magnuson J.K."/>
            <person name="Chen J."/>
            <person name="Drula E."/>
            <person name="Henrissat B."/>
            <person name="Wiebenga A."/>
            <person name="Lubbers R.J."/>
            <person name="Gomes A.C."/>
            <person name="Macurrencykelacurrency M.R."/>
            <person name="Stajich J."/>
            <person name="Grigoriev I.V."/>
            <person name="Mortensen U.H."/>
            <person name="De vries R.P."/>
            <person name="Baker S.E."/>
            <person name="Andersen M.R."/>
        </authorList>
    </citation>
    <scope>NUCLEOTIDE SEQUENCE [LARGE SCALE GENOMIC DNA]</scope>
    <source>
        <strain evidence="1 2">CBS 756.74</strain>
    </source>
</reference>
<keyword evidence="2" id="KW-1185">Reference proteome</keyword>
<gene>
    <name evidence="1" type="ORF">BJX68DRAFT_122790</name>
</gene>
<organism evidence="1 2">
    <name type="scientific">Aspergillus pseudodeflectus</name>
    <dbReference type="NCBI Taxonomy" id="176178"/>
    <lineage>
        <taxon>Eukaryota</taxon>
        <taxon>Fungi</taxon>
        <taxon>Dikarya</taxon>
        <taxon>Ascomycota</taxon>
        <taxon>Pezizomycotina</taxon>
        <taxon>Eurotiomycetes</taxon>
        <taxon>Eurotiomycetidae</taxon>
        <taxon>Eurotiales</taxon>
        <taxon>Aspergillaceae</taxon>
        <taxon>Aspergillus</taxon>
        <taxon>Aspergillus subgen. Nidulantes</taxon>
    </lineage>
</organism>
<sequence>MYKRFMKSLSYGDIWNKSTASLFSDSSSNLLSQPSTSRALHGTSTFVYTAILLIDARTVPCETALLVKDDYTPVAVPGSSWLILSHCLDAGTSYNIVQIRDIYPSATTDHISNFWLSSTTPVINHAYHMVKIGGMGNHRLIETSEAAIDQTIRRNDISYQPSTEGQTSIKYRL</sequence>
<dbReference type="Proteomes" id="UP001610444">
    <property type="component" value="Unassembled WGS sequence"/>
</dbReference>
<dbReference type="RefSeq" id="XP_070897409.1">
    <property type="nucleotide sequence ID" value="XM_071036151.1"/>
</dbReference>
<proteinExistence type="predicted"/>
<comment type="caution">
    <text evidence="1">The sequence shown here is derived from an EMBL/GenBank/DDBJ whole genome shotgun (WGS) entry which is preliminary data.</text>
</comment>
<evidence type="ECO:0000313" key="2">
    <source>
        <dbReference type="Proteomes" id="UP001610444"/>
    </source>
</evidence>
<protein>
    <submittedName>
        <fullName evidence="1">Uncharacterized protein</fullName>
    </submittedName>
</protein>
<name>A0ABR4K3C8_9EURO</name>
<dbReference type="GeneID" id="98151315"/>
<dbReference type="EMBL" id="JBFXLR010000031">
    <property type="protein sequence ID" value="KAL2846825.1"/>
    <property type="molecule type" value="Genomic_DNA"/>
</dbReference>